<dbReference type="InterPro" id="IPR050900">
    <property type="entry name" value="Transposase_IS3/IS150/IS904"/>
</dbReference>
<protein>
    <submittedName>
        <fullName evidence="3">Integrase core domain protein</fullName>
    </submittedName>
</protein>
<dbReference type="InterPro" id="IPR001584">
    <property type="entry name" value="Integrase_cat-core"/>
</dbReference>
<evidence type="ECO:0000313" key="4">
    <source>
        <dbReference type="Proteomes" id="UP000004090"/>
    </source>
</evidence>
<reference evidence="3 4" key="2">
    <citation type="submission" date="2007-09" db="EMBL/GenBank/DDBJ databases">
        <authorList>
            <person name="Fulton L."/>
            <person name="Clifton S."/>
            <person name="Fulton B."/>
            <person name="Xu J."/>
            <person name="Minx P."/>
            <person name="Pepin K.H."/>
            <person name="Johnson M."/>
            <person name="Thiruvilangam P."/>
            <person name="Bhonagiri V."/>
            <person name="Nash W.E."/>
            <person name="Mardis E.R."/>
            <person name="Wilson R.K."/>
        </authorList>
    </citation>
    <scope>NUCLEOTIDE SEQUENCE [LARGE SCALE GENOMIC DNA]</scope>
    <source>
        <strain evidence="3 4">DSM 3991</strain>
    </source>
</reference>
<dbReference type="InterPro" id="IPR036397">
    <property type="entry name" value="RNaseH_sf"/>
</dbReference>
<dbReference type="HOGENOM" id="CLU_027402_4_2_9"/>
<dbReference type="InterPro" id="IPR048020">
    <property type="entry name" value="Transpos_IS3"/>
</dbReference>
<dbReference type="SUPFAM" id="SSF53098">
    <property type="entry name" value="Ribonuclease H-like"/>
    <property type="match status" value="1"/>
</dbReference>
<accession>A8RAC5</accession>
<dbReference type="Proteomes" id="UP000004090">
    <property type="component" value="Unassembled WGS sequence"/>
</dbReference>
<dbReference type="NCBIfam" id="NF033516">
    <property type="entry name" value="transpos_IS3"/>
    <property type="match status" value="1"/>
</dbReference>
<dbReference type="Pfam" id="PF13276">
    <property type="entry name" value="HTH_21"/>
    <property type="match status" value="1"/>
</dbReference>
<dbReference type="InterPro" id="IPR025948">
    <property type="entry name" value="HTH-like_dom"/>
</dbReference>
<dbReference type="STRING" id="428127.EUBDOL_00771"/>
<dbReference type="PROSITE" id="PS50994">
    <property type="entry name" value="INTEGRASE"/>
    <property type="match status" value="1"/>
</dbReference>
<gene>
    <name evidence="3" type="ORF">EUBDOL_00771</name>
</gene>
<dbReference type="PANTHER" id="PTHR46889">
    <property type="entry name" value="TRANSPOSASE INSF FOR INSERTION SEQUENCE IS3B-RELATED"/>
    <property type="match status" value="1"/>
</dbReference>
<reference evidence="3 4" key="1">
    <citation type="submission" date="2007-09" db="EMBL/GenBank/DDBJ databases">
        <title>Draft genome sequence of Eubacterium dolichum (DSM 3991).</title>
        <authorList>
            <person name="Sudarsanam P."/>
            <person name="Ley R."/>
            <person name="Guruge J."/>
            <person name="Turnbaugh P.J."/>
            <person name="Mahowald M."/>
            <person name="Liep D."/>
            <person name="Gordon J."/>
        </authorList>
    </citation>
    <scope>NUCLEOTIDE SEQUENCE [LARGE SCALE GENOMIC DNA]</scope>
    <source>
        <strain evidence="3 4">DSM 3991</strain>
    </source>
</reference>
<evidence type="ECO:0000256" key="1">
    <source>
        <dbReference type="ARBA" id="ARBA00002286"/>
    </source>
</evidence>
<dbReference type="eggNOG" id="COG2801">
    <property type="taxonomic scope" value="Bacteria"/>
</dbReference>
<dbReference type="Gene3D" id="3.30.420.10">
    <property type="entry name" value="Ribonuclease H-like superfamily/Ribonuclease H"/>
    <property type="match status" value="1"/>
</dbReference>
<evidence type="ECO:0000313" key="3">
    <source>
        <dbReference type="EMBL" id="EDP11593.1"/>
    </source>
</evidence>
<dbReference type="GO" id="GO:0003676">
    <property type="term" value="F:nucleic acid binding"/>
    <property type="evidence" value="ECO:0007669"/>
    <property type="project" value="InterPro"/>
</dbReference>
<dbReference type="PANTHER" id="PTHR46889:SF4">
    <property type="entry name" value="TRANSPOSASE INSO FOR INSERTION SEQUENCE ELEMENT IS911B-RELATED"/>
    <property type="match status" value="1"/>
</dbReference>
<evidence type="ECO:0000259" key="2">
    <source>
        <dbReference type="PROSITE" id="PS50994"/>
    </source>
</evidence>
<organism evidence="3 4">
    <name type="scientific">Amedibacillus dolichus DSM 3991</name>
    <dbReference type="NCBI Taxonomy" id="428127"/>
    <lineage>
        <taxon>Bacteria</taxon>
        <taxon>Bacillati</taxon>
        <taxon>Bacillota</taxon>
        <taxon>Erysipelotrichia</taxon>
        <taxon>Erysipelotrichales</taxon>
        <taxon>Erysipelotrichaceae</taxon>
        <taxon>Amedibacillus</taxon>
    </lineage>
</organism>
<name>A8RAC5_9FIRM</name>
<comment type="function">
    <text evidence="1">Involved in the transposition of the insertion sequence.</text>
</comment>
<dbReference type="InterPro" id="IPR012337">
    <property type="entry name" value="RNaseH-like_sf"/>
</dbReference>
<dbReference type="Pfam" id="PF00665">
    <property type="entry name" value="rve"/>
    <property type="match status" value="1"/>
</dbReference>
<dbReference type="EMBL" id="ABAW02000018">
    <property type="protein sequence ID" value="EDP11593.1"/>
    <property type="molecule type" value="Genomic_DNA"/>
</dbReference>
<dbReference type="Pfam" id="PF13683">
    <property type="entry name" value="rve_3"/>
    <property type="match status" value="1"/>
</dbReference>
<feature type="domain" description="Integrase catalytic" evidence="2">
    <location>
        <begin position="105"/>
        <end position="267"/>
    </location>
</feature>
<proteinExistence type="predicted"/>
<sequence>MLDKLNVSKSGYYDYVNRKPSKQKVRKQELSKKIKAIHEESHEIYGAPKITVKLNQSGIKVSEKYVGNIMREMGIKAHYIRPCTITTKDCDFSSKLKNILKRNFNPEKPNSAWCTDITYIWTQEEGFVYLTSIMDLYSRKIIAWKLTKTMEVEEVLKCLEEAKRRRKTDNPVVIHSDRGVQFTSKKYYNLTVGMIGSYSKKGNPWDNACIESFHALIKREWLNRKKINDYSEAYQMVFEYIEGFYNTVRIHSHCDYQSPNKYEKNYYQNNLN</sequence>
<dbReference type="AlphaFoldDB" id="A8RAC5"/>
<comment type="caution">
    <text evidence="3">The sequence shown here is derived from an EMBL/GenBank/DDBJ whole genome shotgun (WGS) entry which is preliminary data.</text>
</comment>
<dbReference type="GO" id="GO:0015074">
    <property type="term" value="P:DNA integration"/>
    <property type="evidence" value="ECO:0007669"/>
    <property type="project" value="InterPro"/>
</dbReference>